<name>D9RXL1_THEOJ</name>
<dbReference type="AlphaFoldDB" id="D9RXL1"/>
<dbReference type="Pfam" id="PF10719">
    <property type="entry name" value="ComFB"/>
    <property type="match status" value="1"/>
</dbReference>
<organism evidence="1 2">
    <name type="scientific">Thermosediminibacter oceani (strain ATCC BAA-1034 / DSM 16646 / JW/IW-1228P)</name>
    <dbReference type="NCBI Taxonomy" id="555079"/>
    <lineage>
        <taxon>Bacteria</taxon>
        <taxon>Bacillati</taxon>
        <taxon>Bacillota</taxon>
        <taxon>Clostridia</taxon>
        <taxon>Thermosediminibacterales</taxon>
        <taxon>Thermosediminibacteraceae</taxon>
        <taxon>Thermosediminibacter</taxon>
    </lineage>
</organism>
<dbReference type="EMBL" id="CP002131">
    <property type="protein sequence ID" value="ADL08085.1"/>
    <property type="molecule type" value="Genomic_DNA"/>
</dbReference>
<protein>
    <submittedName>
        <fullName evidence="1">Late competence development protein ComFB</fullName>
    </submittedName>
</protein>
<keyword evidence="2" id="KW-1185">Reference proteome</keyword>
<dbReference type="STRING" id="555079.Toce_1330"/>
<reference evidence="1 2" key="1">
    <citation type="journal article" date="2010" name="Stand. Genomic Sci.">
        <title>Complete genome sequence of Thermosediminibacter oceani type strain (JW/IW-1228P).</title>
        <authorList>
            <person name="Pitluck S."/>
            <person name="Yasawong M."/>
            <person name="Munk C."/>
            <person name="Nolan M."/>
            <person name="Lapidus A."/>
            <person name="Lucas S."/>
            <person name="Glavina Del Rio T."/>
            <person name="Tice H."/>
            <person name="Cheng J.F."/>
            <person name="Bruce D."/>
            <person name="Detter C."/>
            <person name="Tapia R."/>
            <person name="Han C."/>
            <person name="Goodwin L."/>
            <person name="Liolios K."/>
            <person name="Ivanova N."/>
            <person name="Mavromatis K."/>
            <person name="Mikhailova N."/>
            <person name="Pati A."/>
            <person name="Chen A."/>
            <person name="Palaniappan K."/>
            <person name="Land M."/>
            <person name="Hauser L."/>
            <person name="Chang Y.J."/>
            <person name="Jeffries C.D."/>
            <person name="Rohde M."/>
            <person name="Spring S."/>
            <person name="Sikorski J."/>
            <person name="Goker M."/>
            <person name="Woyke T."/>
            <person name="Bristow J."/>
            <person name="Eisen J.A."/>
            <person name="Markowitz V."/>
            <person name="Hugenholtz P."/>
            <person name="Kyrpides N.C."/>
            <person name="Klenk H.P."/>
        </authorList>
    </citation>
    <scope>NUCLEOTIDE SEQUENCE [LARGE SCALE GENOMIC DNA]</scope>
    <source>
        <strain evidence="2">ATCC BAA-1034 / DSM 16646 / JW/IW-1228P</strain>
    </source>
</reference>
<gene>
    <name evidence="1" type="ordered locus">Toce_1330</name>
</gene>
<dbReference type="InterPro" id="IPR019657">
    <property type="entry name" value="ComFB"/>
</dbReference>
<proteinExistence type="predicted"/>
<accession>D9RXL1</accession>
<evidence type="ECO:0000313" key="2">
    <source>
        <dbReference type="Proteomes" id="UP000000272"/>
    </source>
</evidence>
<evidence type="ECO:0000313" key="1">
    <source>
        <dbReference type="EMBL" id="ADL08085.1"/>
    </source>
</evidence>
<dbReference type="HOGENOM" id="CLU_170941_0_0_9"/>
<sequence length="90" mass="10567">MEQKFKLKNYMEDVVFSFLDELIRQKQVCTCERCRYDIAAIALNHLPAKYVVTDQGEVFAKTQLLSQQFKTDAVVELLRAIDIVRKNPYH</sequence>
<dbReference type="Proteomes" id="UP000000272">
    <property type="component" value="Chromosome"/>
</dbReference>
<dbReference type="eggNOG" id="ENOG5032ZR4">
    <property type="taxonomic scope" value="Bacteria"/>
</dbReference>
<dbReference type="KEGG" id="toc:Toce_1330"/>
<dbReference type="RefSeq" id="WP_013276119.1">
    <property type="nucleotide sequence ID" value="NC_014377.1"/>
</dbReference>